<evidence type="ECO:0000313" key="5">
    <source>
        <dbReference type="EMBL" id="KXX80005.1"/>
    </source>
</evidence>
<evidence type="ECO:0000313" key="6">
    <source>
        <dbReference type="Proteomes" id="UP000078237"/>
    </source>
</evidence>
<dbReference type="OrthoDB" id="2932980at2759"/>
<evidence type="ECO:0000256" key="1">
    <source>
        <dbReference type="ARBA" id="ARBA00022723"/>
    </source>
</evidence>
<evidence type="ECO:0000256" key="2">
    <source>
        <dbReference type="ARBA" id="ARBA00023239"/>
    </source>
</evidence>
<reference evidence="6" key="1">
    <citation type="submission" date="2015-06" db="EMBL/GenBank/DDBJ databases">
        <authorList>
            <person name="van de Sande W.W.J."/>
        </authorList>
    </citation>
    <scope>NUCLEOTIDE SEQUENCE [LARGE SCALE GENOMIC DNA]</scope>
    <source>
        <strain evidence="6">mm55</strain>
    </source>
</reference>
<dbReference type="Gene3D" id="3.40.225.10">
    <property type="entry name" value="Class II aldolase/adducin N-terminal domain"/>
    <property type="match status" value="1"/>
</dbReference>
<evidence type="ECO:0000313" key="4">
    <source>
        <dbReference type="EMBL" id="KXX73144.1"/>
    </source>
</evidence>
<dbReference type="EMBL" id="LCTW02000531">
    <property type="protein sequence ID" value="KXX73144.1"/>
    <property type="molecule type" value="Genomic_DNA"/>
</dbReference>
<name>A0A175W8U1_9PEZI</name>
<reference evidence="5 6" key="3">
    <citation type="submission" date="2016-01" db="EMBL/GenBank/DDBJ databases">
        <title>Madurella mycetomatis genome sequencing.</title>
        <authorList>
            <person name="Van De Sande W."/>
        </authorList>
    </citation>
    <scope>NUCLEOTIDE SEQUENCE [LARGE SCALE GENOMIC DNA]</scope>
    <source>
        <strain evidence="6">mm55</strain>
        <strain evidence="5">Mm55</strain>
    </source>
</reference>
<dbReference type="SMART" id="SM01007">
    <property type="entry name" value="Aldolase_II"/>
    <property type="match status" value="1"/>
</dbReference>
<dbReference type="PANTHER" id="PTHR22789">
    <property type="entry name" value="FUCULOSE PHOSPHATE ALDOLASE"/>
    <property type="match status" value="1"/>
</dbReference>
<keyword evidence="1" id="KW-0479">Metal-binding</keyword>
<dbReference type="AlphaFoldDB" id="A0A175W8U1"/>
<dbReference type="InterPro" id="IPR050197">
    <property type="entry name" value="Aldolase_class_II_sugar_metab"/>
</dbReference>
<dbReference type="EMBL" id="LCTW02000071">
    <property type="protein sequence ID" value="KXX80005.1"/>
    <property type="molecule type" value="Genomic_DNA"/>
</dbReference>
<dbReference type="Proteomes" id="UP000078237">
    <property type="component" value="Unassembled WGS sequence"/>
</dbReference>
<dbReference type="STRING" id="100816.A0A175W8U1"/>
<comment type="caution">
    <text evidence="5">The sequence shown here is derived from an EMBL/GenBank/DDBJ whole genome shotgun (WGS) entry which is preliminary data.</text>
</comment>
<sequence length="289" mass="32023">MDWYSQPPTSSSADWNAQNPQELKRKLITANHILHQQGVVDAYGHISVRCPGAPDRYLMCGYMAPGVVTSADDLIEYFVRGSSPVSPHAKKGYSERFIHGEIYDMFPDVNCVVHSHAEAVLPYVTSGVPLMPVFHMAGFLGNDVPVFDIGTLYSPGEQQDLLVRDSRLGRALASKFVKGDRDVNTSLPSPDHSVVLMRRHGYTTHGKDMETAVYRAIYTKVNASVQTNAMLLRSALPSFAPTVVAKFELEPLTDEMCGGCSKMNEGTQDKPWRLWTAEVEKSPLYTNRG</sequence>
<feature type="domain" description="Class II aldolase/adducin N-terminal" evidence="3">
    <location>
        <begin position="25"/>
        <end position="227"/>
    </location>
</feature>
<evidence type="ECO:0000259" key="3">
    <source>
        <dbReference type="SMART" id="SM01007"/>
    </source>
</evidence>
<dbReference type="VEuPathDB" id="FungiDB:MMYC01_203427"/>
<dbReference type="GO" id="GO:0016832">
    <property type="term" value="F:aldehyde-lyase activity"/>
    <property type="evidence" value="ECO:0007669"/>
    <property type="project" value="TreeGrafter"/>
</dbReference>
<keyword evidence="6" id="KW-1185">Reference proteome</keyword>
<dbReference type="Pfam" id="PF00596">
    <property type="entry name" value="Aldolase_II"/>
    <property type="match status" value="1"/>
</dbReference>
<accession>A0A175W8U1</accession>
<dbReference type="PANTHER" id="PTHR22789:SF0">
    <property type="entry name" value="3-OXO-TETRONATE 4-PHOSPHATE DECARBOXYLASE-RELATED"/>
    <property type="match status" value="1"/>
</dbReference>
<dbReference type="VEuPathDB" id="FungiDB:MMYC01_210095"/>
<dbReference type="GO" id="GO:0019323">
    <property type="term" value="P:pentose catabolic process"/>
    <property type="evidence" value="ECO:0007669"/>
    <property type="project" value="TreeGrafter"/>
</dbReference>
<dbReference type="InterPro" id="IPR036409">
    <property type="entry name" value="Aldolase_II/adducin_N_sf"/>
</dbReference>
<dbReference type="GO" id="GO:0046872">
    <property type="term" value="F:metal ion binding"/>
    <property type="evidence" value="ECO:0007669"/>
    <property type="project" value="UniProtKB-KW"/>
</dbReference>
<protein>
    <submittedName>
        <fullName evidence="5">Adducin-related protein 2</fullName>
    </submittedName>
</protein>
<dbReference type="GO" id="GO:0005829">
    <property type="term" value="C:cytosol"/>
    <property type="evidence" value="ECO:0007669"/>
    <property type="project" value="TreeGrafter"/>
</dbReference>
<dbReference type="InterPro" id="IPR001303">
    <property type="entry name" value="Aldolase_II/adducin_N"/>
</dbReference>
<organism evidence="5 6">
    <name type="scientific">Madurella mycetomatis</name>
    <dbReference type="NCBI Taxonomy" id="100816"/>
    <lineage>
        <taxon>Eukaryota</taxon>
        <taxon>Fungi</taxon>
        <taxon>Dikarya</taxon>
        <taxon>Ascomycota</taxon>
        <taxon>Pezizomycotina</taxon>
        <taxon>Sordariomycetes</taxon>
        <taxon>Sordariomycetidae</taxon>
        <taxon>Sordariales</taxon>
        <taxon>Sordariales incertae sedis</taxon>
        <taxon>Madurella</taxon>
    </lineage>
</organism>
<gene>
    <name evidence="5" type="ORF">MMYC01_203427</name>
    <name evidence="4" type="ORF">MMYC01_210095</name>
</gene>
<dbReference type="SUPFAM" id="SSF53639">
    <property type="entry name" value="AraD/HMP-PK domain-like"/>
    <property type="match status" value="1"/>
</dbReference>
<reference evidence="5" key="2">
    <citation type="submission" date="2015-06" db="EMBL/GenBank/DDBJ databases">
        <authorList>
            <person name="Hoefler B.C."/>
            <person name="Straight P.D."/>
        </authorList>
    </citation>
    <scope>NUCLEOTIDE SEQUENCE [LARGE SCALE GENOMIC DNA]</scope>
    <source>
        <strain evidence="5">Mm55</strain>
    </source>
</reference>
<keyword evidence="2" id="KW-0456">Lyase</keyword>
<proteinExistence type="predicted"/>